<evidence type="ECO:0000256" key="1">
    <source>
        <dbReference type="SAM" id="MobiDB-lite"/>
    </source>
</evidence>
<evidence type="ECO:0000256" key="2">
    <source>
        <dbReference type="SAM" id="Phobius"/>
    </source>
</evidence>
<dbReference type="RefSeq" id="WP_231116173.1">
    <property type="nucleotide sequence ID" value="NZ_SGXD01000002.1"/>
</dbReference>
<evidence type="ECO:0000313" key="4">
    <source>
        <dbReference type="EMBL" id="RZS89816.1"/>
    </source>
</evidence>
<protein>
    <submittedName>
        <fullName evidence="4">Uncharacterized protein</fullName>
    </submittedName>
</protein>
<keyword evidence="3" id="KW-0732">Signal</keyword>
<evidence type="ECO:0000256" key="3">
    <source>
        <dbReference type="SAM" id="SignalP"/>
    </source>
</evidence>
<dbReference type="Proteomes" id="UP000293638">
    <property type="component" value="Unassembled WGS sequence"/>
</dbReference>
<reference evidence="4 5" key="1">
    <citation type="submission" date="2019-02" db="EMBL/GenBank/DDBJ databases">
        <title>Genomic Encyclopedia of Type Strains, Phase IV (KMG-IV): sequencing the most valuable type-strain genomes for metagenomic binning, comparative biology and taxonomic classification.</title>
        <authorList>
            <person name="Goeker M."/>
        </authorList>
    </citation>
    <scope>NUCLEOTIDE SEQUENCE [LARGE SCALE GENOMIC DNA]</scope>
    <source>
        <strain evidence="4 5">DSM 45622</strain>
    </source>
</reference>
<dbReference type="AlphaFoldDB" id="A0A4Q7NRU9"/>
<feature type="signal peptide" evidence="3">
    <location>
        <begin position="1"/>
        <end position="34"/>
    </location>
</feature>
<keyword evidence="2" id="KW-0812">Transmembrane</keyword>
<keyword evidence="5" id="KW-1185">Reference proteome</keyword>
<comment type="caution">
    <text evidence="4">The sequence shown here is derived from an EMBL/GenBank/DDBJ whole genome shotgun (WGS) entry which is preliminary data.</text>
</comment>
<organism evidence="4 5">
    <name type="scientific">Motilibacter rhizosphaerae</name>
    <dbReference type="NCBI Taxonomy" id="598652"/>
    <lineage>
        <taxon>Bacteria</taxon>
        <taxon>Bacillati</taxon>
        <taxon>Actinomycetota</taxon>
        <taxon>Actinomycetes</taxon>
        <taxon>Motilibacterales</taxon>
        <taxon>Motilibacteraceae</taxon>
        <taxon>Motilibacter</taxon>
    </lineage>
</organism>
<feature type="transmembrane region" description="Helical" evidence="2">
    <location>
        <begin position="50"/>
        <end position="75"/>
    </location>
</feature>
<keyword evidence="2" id="KW-1133">Transmembrane helix</keyword>
<accession>A0A4Q7NRU9</accession>
<feature type="chain" id="PRO_5020680304" evidence="3">
    <location>
        <begin position="35"/>
        <end position="123"/>
    </location>
</feature>
<name>A0A4Q7NRU9_9ACTN</name>
<evidence type="ECO:0000313" key="5">
    <source>
        <dbReference type="Proteomes" id="UP000293638"/>
    </source>
</evidence>
<sequence length="123" mass="12657">MTRRSALWRPRLVARTYAALLPLLALTASPSAYALGNRRYDGDDPGPGISVLAGVAIYIGIPLLVSVVVAVLTFAPGATRGPRYRPGVGWRAAPVWFGGPSAGAAAADDAPRAEGTGGVSAEW</sequence>
<keyword evidence="2" id="KW-0472">Membrane</keyword>
<dbReference type="EMBL" id="SGXD01000002">
    <property type="protein sequence ID" value="RZS89816.1"/>
    <property type="molecule type" value="Genomic_DNA"/>
</dbReference>
<proteinExistence type="predicted"/>
<feature type="region of interest" description="Disordered" evidence="1">
    <location>
        <begin position="102"/>
        <end position="123"/>
    </location>
</feature>
<gene>
    <name evidence="4" type="ORF">EV189_1592</name>
</gene>